<keyword evidence="3 6" id="KW-0378">Hydrolase</keyword>
<dbReference type="GO" id="GO:0051603">
    <property type="term" value="P:proteolysis involved in protein catabolic process"/>
    <property type="evidence" value="ECO:0007669"/>
    <property type="project" value="TreeGrafter"/>
</dbReference>
<dbReference type="Proteomes" id="UP000190322">
    <property type="component" value="Unassembled WGS sequence"/>
</dbReference>
<keyword evidence="2" id="KW-0479">Metal-binding</keyword>
<dbReference type="InterPro" id="IPR001915">
    <property type="entry name" value="Peptidase_M48"/>
</dbReference>
<dbReference type="PANTHER" id="PTHR22726:SF1">
    <property type="entry name" value="METALLOENDOPEPTIDASE OMA1, MITOCHONDRIAL"/>
    <property type="match status" value="1"/>
</dbReference>
<dbReference type="GO" id="GO:0046872">
    <property type="term" value="F:metal ion binding"/>
    <property type="evidence" value="ECO:0007669"/>
    <property type="project" value="UniProtKB-KW"/>
</dbReference>
<keyword evidence="1 6" id="KW-0645">Protease</keyword>
<accession>A0A1S9ZPG4</accession>
<evidence type="ECO:0000256" key="2">
    <source>
        <dbReference type="ARBA" id="ARBA00022723"/>
    </source>
</evidence>
<dbReference type="CDD" id="cd07331">
    <property type="entry name" value="M48C_Oma1_like"/>
    <property type="match status" value="1"/>
</dbReference>
<dbReference type="RefSeq" id="WP_078255337.1">
    <property type="nucleotide sequence ID" value="NZ_MUXT01000001.1"/>
</dbReference>
<gene>
    <name evidence="9" type="ORF">B0180_01430</name>
</gene>
<protein>
    <submittedName>
        <fullName evidence="9">Peptidase M48</fullName>
    </submittedName>
</protein>
<evidence type="ECO:0000259" key="8">
    <source>
        <dbReference type="Pfam" id="PF01435"/>
    </source>
</evidence>
<comment type="caution">
    <text evidence="9">The sequence shown here is derived from an EMBL/GenBank/DDBJ whole genome shotgun (WGS) entry which is preliminary data.</text>
</comment>
<keyword evidence="4 6" id="KW-0862">Zinc</keyword>
<dbReference type="PANTHER" id="PTHR22726">
    <property type="entry name" value="METALLOENDOPEPTIDASE OMA1"/>
    <property type="match status" value="1"/>
</dbReference>
<evidence type="ECO:0000256" key="1">
    <source>
        <dbReference type="ARBA" id="ARBA00022670"/>
    </source>
</evidence>
<dbReference type="Pfam" id="PF01435">
    <property type="entry name" value="Peptidase_M48"/>
    <property type="match status" value="1"/>
</dbReference>
<feature type="signal peptide" evidence="7">
    <location>
        <begin position="1"/>
        <end position="24"/>
    </location>
</feature>
<sequence length="271" mass="29826">MKRRLLAPLAISAALLGCVSTTTGTDINPERKQLLIYSNAEMQRMADNYYRQTLAESRSRGVLDSNTAQVNRVRTVASRLIPHVSLLRQDAAGWDWRVHVITDDTVNAYVMPNAKIVFYSGIIERLNLRDAEIAAIMGHEMAHALREHSREKISRRVATNATFGLATSLFGLGGSGVQALGLAGNLGLTLPHSRFQETEADKIGLELMARAGYNPQAAVTLWQKMEAMQANSDVIRVGFLSTHPTSTNRVKELQAMQGAVKPLYEAARQGR</sequence>
<feature type="domain" description="Peptidase M48" evidence="8">
    <location>
        <begin position="71"/>
        <end position="256"/>
    </location>
</feature>
<evidence type="ECO:0000256" key="6">
    <source>
        <dbReference type="RuleBase" id="RU003983"/>
    </source>
</evidence>
<evidence type="ECO:0000256" key="3">
    <source>
        <dbReference type="ARBA" id="ARBA00022801"/>
    </source>
</evidence>
<dbReference type="GO" id="GO:0016020">
    <property type="term" value="C:membrane"/>
    <property type="evidence" value="ECO:0007669"/>
    <property type="project" value="TreeGrafter"/>
</dbReference>
<proteinExistence type="inferred from homology"/>
<evidence type="ECO:0000313" key="9">
    <source>
        <dbReference type="EMBL" id="OOR85479.1"/>
    </source>
</evidence>
<dbReference type="AlphaFoldDB" id="A0A1S9ZPG4"/>
<dbReference type="InterPro" id="IPR051156">
    <property type="entry name" value="Mito/Outer_Membr_Metalloprot"/>
</dbReference>
<dbReference type="EMBL" id="MUXT01000001">
    <property type="protein sequence ID" value="OOR85479.1"/>
    <property type="molecule type" value="Genomic_DNA"/>
</dbReference>
<comment type="cofactor">
    <cofactor evidence="6">
        <name>Zn(2+)</name>
        <dbReference type="ChEBI" id="CHEBI:29105"/>
    </cofactor>
    <text evidence="6">Binds 1 zinc ion per subunit.</text>
</comment>
<evidence type="ECO:0000256" key="4">
    <source>
        <dbReference type="ARBA" id="ARBA00022833"/>
    </source>
</evidence>
<dbReference type="GO" id="GO:0004222">
    <property type="term" value="F:metalloendopeptidase activity"/>
    <property type="evidence" value="ECO:0007669"/>
    <property type="project" value="InterPro"/>
</dbReference>
<evidence type="ECO:0000256" key="5">
    <source>
        <dbReference type="ARBA" id="ARBA00023049"/>
    </source>
</evidence>
<reference evidence="9 10" key="1">
    <citation type="submission" date="2017-02" db="EMBL/GenBank/DDBJ databases">
        <title>Draft genome sequence of Moraxella canis CCUG 8415A type strain.</title>
        <authorList>
            <person name="Engstrom-Jakobsson H."/>
            <person name="Salva-Serra F."/>
            <person name="Thorell K."/>
            <person name="Gonzales-Siles L."/>
            <person name="Karlsson R."/>
            <person name="Boulund F."/>
            <person name="Engstrand L."/>
            <person name="Moore E."/>
        </authorList>
    </citation>
    <scope>NUCLEOTIDE SEQUENCE [LARGE SCALE GENOMIC DNA]</scope>
    <source>
        <strain evidence="9 10">CCUG 8415A</strain>
    </source>
</reference>
<feature type="chain" id="PRO_5013114625" evidence="7">
    <location>
        <begin position="25"/>
        <end position="271"/>
    </location>
</feature>
<dbReference type="PROSITE" id="PS51257">
    <property type="entry name" value="PROKAR_LIPOPROTEIN"/>
    <property type="match status" value="1"/>
</dbReference>
<evidence type="ECO:0000313" key="10">
    <source>
        <dbReference type="Proteomes" id="UP000190322"/>
    </source>
</evidence>
<organism evidence="9 10">
    <name type="scientific">Moraxella canis</name>
    <dbReference type="NCBI Taxonomy" id="90239"/>
    <lineage>
        <taxon>Bacteria</taxon>
        <taxon>Pseudomonadati</taxon>
        <taxon>Pseudomonadota</taxon>
        <taxon>Gammaproteobacteria</taxon>
        <taxon>Moraxellales</taxon>
        <taxon>Moraxellaceae</taxon>
        <taxon>Moraxella</taxon>
    </lineage>
</organism>
<dbReference type="Gene3D" id="3.30.2010.10">
    <property type="entry name" value="Metalloproteases ('zincins'), catalytic domain"/>
    <property type="match status" value="1"/>
</dbReference>
<name>A0A1S9ZPG4_9GAMM</name>
<evidence type="ECO:0000256" key="7">
    <source>
        <dbReference type="SAM" id="SignalP"/>
    </source>
</evidence>
<keyword evidence="5 6" id="KW-0482">Metalloprotease</keyword>
<comment type="similarity">
    <text evidence="6">Belongs to the peptidase M48 family.</text>
</comment>
<keyword evidence="7" id="KW-0732">Signal</keyword>